<dbReference type="InterPro" id="IPR011990">
    <property type="entry name" value="TPR-like_helical_dom_sf"/>
</dbReference>
<proteinExistence type="predicted"/>
<feature type="compositionally biased region" description="Polar residues" evidence="1">
    <location>
        <begin position="84"/>
        <end position="97"/>
    </location>
</feature>
<accession>A0A380TJT0</accession>
<name>A0A380TJT0_9ZZZZ</name>
<dbReference type="EMBL" id="UIDG01000570">
    <property type="protein sequence ID" value="SUS08257.1"/>
    <property type="molecule type" value="Genomic_DNA"/>
</dbReference>
<feature type="transmembrane region" description="Helical" evidence="2">
    <location>
        <begin position="53"/>
        <end position="75"/>
    </location>
</feature>
<evidence type="ECO:0000256" key="1">
    <source>
        <dbReference type="SAM" id="MobiDB-lite"/>
    </source>
</evidence>
<keyword evidence="2" id="KW-0812">Transmembrane</keyword>
<organism evidence="3">
    <name type="scientific">metagenome</name>
    <dbReference type="NCBI Taxonomy" id="256318"/>
    <lineage>
        <taxon>unclassified sequences</taxon>
        <taxon>metagenomes</taxon>
    </lineage>
</organism>
<dbReference type="AlphaFoldDB" id="A0A380TJT0"/>
<gene>
    <name evidence="3" type="ORF">DF3PB_6110003</name>
</gene>
<reference evidence="3" key="1">
    <citation type="submission" date="2018-07" db="EMBL/GenBank/DDBJ databases">
        <authorList>
            <person name="Quirk P.G."/>
            <person name="Krulwich T.A."/>
        </authorList>
    </citation>
    <scope>NUCLEOTIDE SEQUENCE</scope>
</reference>
<evidence type="ECO:0008006" key="4">
    <source>
        <dbReference type="Google" id="ProtNLM"/>
    </source>
</evidence>
<keyword evidence="2" id="KW-0472">Membrane</keyword>
<feature type="region of interest" description="Disordered" evidence="1">
    <location>
        <begin position="84"/>
        <end position="109"/>
    </location>
</feature>
<protein>
    <recommendedName>
        <fullName evidence="4">Sel1 repeat family protein</fullName>
    </recommendedName>
</protein>
<dbReference type="SUPFAM" id="SSF81901">
    <property type="entry name" value="HCP-like"/>
    <property type="match status" value="1"/>
</dbReference>
<evidence type="ECO:0000256" key="2">
    <source>
        <dbReference type="SAM" id="Phobius"/>
    </source>
</evidence>
<sequence length="289" mass="30514">MRLGSTRLNAESHAKMLSAPLVSTATMTRSPQLMRTDGGFGPAIRPSHGAGSWAMVLIAVAAVIFISTIVIEQALTAGMLSPWKRSSATSPTENNRFATPADSKSGVLRLPPLEPEQWRSASSSRYSPLTAVPDLSQRTVVLSQSNEQRHDRAPATARVGDGSVAELAEASADSGTGKPAPSLLIAFGNDYLARKDVAAARLFYRRAADGGSAGGAAALAASYDPVYLNQHALHGVRPDPKEALRWYYVAAEMGDLSAASRVTALMDWLRSAASGGDNNARALLERASR</sequence>
<evidence type="ECO:0000313" key="3">
    <source>
        <dbReference type="EMBL" id="SUS08257.1"/>
    </source>
</evidence>
<dbReference type="Gene3D" id="1.25.40.10">
    <property type="entry name" value="Tetratricopeptide repeat domain"/>
    <property type="match status" value="1"/>
</dbReference>
<keyword evidence="2" id="KW-1133">Transmembrane helix</keyword>